<evidence type="ECO:0000259" key="3">
    <source>
        <dbReference type="Pfam" id="PF00149"/>
    </source>
</evidence>
<evidence type="ECO:0000256" key="1">
    <source>
        <dbReference type="ARBA" id="ARBA00022729"/>
    </source>
</evidence>
<dbReference type="SUPFAM" id="SSF56300">
    <property type="entry name" value="Metallo-dependent phosphatases"/>
    <property type="match status" value="1"/>
</dbReference>
<dbReference type="Gene3D" id="3.90.780.10">
    <property type="entry name" value="5'-Nucleotidase, C-terminal domain"/>
    <property type="match status" value="1"/>
</dbReference>
<keyword evidence="1" id="KW-0732">Signal</keyword>
<keyword evidence="2" id="KW-0547">Nucleotide-binding</keyword>
<dbReference type="InterPro" id="IPR036907">
    <property type="entry name" value="5'-Nucleotdase_C_sf"/>
</dbReference>
<keyword evidence="6" id="KW-1185">Reference proteome</keyword>
<dbReference type="InterPro" id="IPR008334">
    <property type="entry name" value="5'-Nucleotdase_C"/>
</dbReference>
<sequence length="513" mass="56819">MVTKTVSIIGINDFHAELFETGHALGSAKLCTLVERQKLDNPHTIVVFGGDNFKGDPMSEELSGEPVAYLMKRLGTKVSAVGNHEFEYGLKALGNWSAQGAFTFVAANVLDSRTGEIASGFRPYVMVEEAGTKIALLGLSTRERLDRHGYEQDVRILEIADGAREARKWVDYLNKGADPLGKPDAIIALTHFGFRYTADHSGLVGEEVLELCRQVPELAGVFTAHWHQFISAEVYGVPVVQGGSHGRGFARLAIEFSCDNRVRKVIPDYLDASGTAGEMTPDPVMQGELEEYKRRTARTLGAVIGRLEQEIVHKSPITAEVDMEGTPLTRLVTDIMREQTGCPIALIYSGRMGPGLTAGEVTMYELRKLFYFNDEIVTMKLRGEDLIRNIENGISTLSIERASPIAISGLKVAADYDKPFGARIESILLENGQPLEPDRYYEIAVDEFLDSNEMGYDFSSGIERRYTGIFLRDRTIQTIREQGGMSAELPESILVKNKKEINFGYVQTEAKFL</sequence>
<dbReference type="InterPro" id="IPR006179">
    <property type="entry name" value="5_nucleotidase/apyrase"/>
</dbReference>
<dbReference type="EMBL" id="BMHF01000001">
    <property type="protein sequence ID" value="GGA19943.1"/>
    <property type="molecule type" value="Genomic_DNA"/>
</dbReference>
<evidence type="ECO:0000313" key="6">
    <source>
        <dbReference type="Proteomes" id="UP000609323"/>
    </source>
</evidence>
<dbReference type="PANTHER" id="PTHR11575">
    <property type="entry name" value="5'-NUCLEOTIDASE-RELATED"/>
    <property type="match status" value="1"/>
</dbReference>
<dbReference type="RefSeq" id="WP_094093687.1">
    <property type="nucleotide sequence ID" value="NZ_BMHF01000001.1"/>
</dbReference>
<evidence type="ECO:0000259" key="4">
    <source>
        <dbReference type="Pfam" id="PF02872"/>
    </source>
</evidence>
<feature type="domain" description="Calcineurin-like phosphoesterase" evidence="3">
    <location>
        <begin position="8"/>
        <end position="228"/>
    </location>
</feature>
<dbReference type="Pfam" id="PF02872">
    <property type="entry name" value="5_nucleotid_C"/>
    <property type="match status" value="1"/>
</dbReference>
<protein>
    <submittedName>
        <fullName evidence="5">Multifunctional 2',3'-cyclic-nucleotide 2'-phosphodiesterase/5'-nucleotidase/3'-nucleotidase</fullName>
    </submittedName>
</protein>
<proteinExistence type="inferred from homology"/>
<accession>A0ABQ1FKL3</accession>
<evidence type="ECO:0000313" key="5">
    <source>
        <dbReference type="EMBL" id="GGA19943.1"/>
    </source>
</evidence>
<feature type="domain" description="5'-Nucleotidase C-terminal" evidence="4">
    <location>
        <begin position="303"/>
        <end position="456"/>
    </location>
</feature>
<dbReference type="InterPro" id="IPR004843">
    <property type="entry name" value="Calcineurin-like_PHP"/>
</dbReference>
<dbReference type="PANTHER" id="PTHR11575:SF24">
    <property type="entry name" value="5'-NUCLEOTIDASE"/>
    <property type="match status" value="1"/>
</dbReference>
<comment type="similarity">
    <text evidence="2">Belongs to the 5'-nucleotidase family.</text>
</comment>
<dbReference type="Gene3D" id="3.60.21.10">
    <property type="match status" value="1"/>
</dbReference>
<dbReference type="Proteomes" id="UP000609323">
    <property type="component" value="Unassembled WGS sequence"/>
</dbReference>
<keyword evidence="2" id="KW-0378">Hydrolase</keyword>
<organism evidence="5 6">
    <name type="scientific">Paenibacillus physcomitrellae</name>
    <dbReference type="NCBI Taxonomy" id="1619311"/>
    <lineage>
        <taxon>Bacteria</taxon>
        <taxon>Bacillati</taxon>
        <taxon>Bacillota</taxon>
        <taxon>Bacilli</taxon>
        <taxon>Bacillales</taxon>
        <taxon>Paenibacillaceae</taxon>
        <taxon>Paenibacillus</taxon>
    </lineage>
</organism>
<dbReference type="Pfam" id="PF00149">
    <property type="entry name" value="Metallophos"/>
    <property type="match status" value="1"/>
</dbReference>
<reference evidence="6" key="1">
    <citation type="journal article" date="2019" name="Int. J. Syst. Evol. Microbiol.">
        <title>The Global Catalogue of Microorganisms (GCM) 10K type strain sequencing project: providing services to taxonomists for standard genome sequencing and annotation.</title>
        <authorList>
            <consortium name="The Broad Institute Genomics Platform"/>
            <consortium name="The Broad Institute Genome Sequencing Center for Infectious Disease"/>
            <person name="Wu L."/>
            <person name="Ma J."/>
        </authorList>
    </citation>
    <scope>NUCLEOTIDE SEQUENCE [LARGE SCALE GENOMIC DNA]</scope>
    <source>
        <strain evidence="6">CGMCC 1.15044</strain>
    </source>
</reference>
<gene>
    <name evidence="5" type="ORF">GCM10010917_00690</name>
</gene>
<evidence type="ECO:0000256" key="2">
    <source>
        <dbReference type="RuleBase" id="RU362119"/>
    </source>
</evidence>
<dbReference type="InterPro" id="IPR029052">
    <property type="entry name" value="Metallo-depent_PP-like"/>
</dbReference>
<name>A0ABQ1FKL3_9BACL</name>
<comment type="caution">
    <text evidence="5">The sequence shown here is derived from an EMBL/GenBank/DDBJ whole genome shotgun (WGS) entry which is preliminary data.</text>
</comment>
<dbReference type="PRINTS" id="PR01607">
    <property type="entry name" value="APYRASEFAMLY"/>
</dbReference>
<dbReference type="SUPFAM" id="SSF55816">
    <property type="entry name" value="5'-nucleotidase (syn. UDP-sugar hydrolase), C-terminal domain"/>
    <property type="match status" value="1"/>
</dbReference>